<feature type="transmembrane region" description="Helical" evidence="1">
    <location>
        <begin position="491"/>
        <end position="509"/>
    </location>
</feature>
<dbReference type="AlphaFoldDB" id="A0A523QLJ7"/>
<dbReference type="NCBIfam" id="TIGR02123">
    <property type="entry name" value="TRAP_fused"/>
    <property type="match status" value="1"/>
</dbReference>
<feature type="transmembrane region" description="Helical" evidence="1">
    <location>
        <begin position="304"/>
        <end position="321"/>
    </location>
</feature>
<organism evidence="3 4">
    <name type="scientific">Aerophobetes bacterium</name>
    <dbReference type="NCBI Taxonomy" id="2030807"/>
    <lineage>
        <taxon>Bacteria</taxon>
        <taxon>Candidatus Aerophobota</taxon>
    </lineage>
</organism>
<dbReference type="EMBL" id="SOKU01000073">
    <property type="protein sequence ID" value="TES86585.1"/>
    <property type="molecule type" value="Genomic_DNA"/>
</dbReference>
<feature type="transmembrane region" description="Helical" evidence="1">
    <location>
        <begin position="327"/>
        <end position="347"/>
    </location>
</feature>
<feature type="transmembrane region" description="Helical" evidence="1">
    <location>
        <begin position="156"/>
        <end position="177"/>
    </location>
</feature>
<evidence type="ECO:0000313" key="3">
    <source>
        <dbReference type="EMBL" id="TES86585.1"/>
    </source>
</evidence>
<feature type="transmembrane region" description="Helical" evidence="1">
    <location>
        <begin position="607"/>
        <end position="630"/>
    </location>
</feature>
<feature type="transmembrane region" description="Helical" evidence="1">
    <location>
        <begin position="456"/>
        <end position="479"/>
    </location>
</feature>
<feature type="transmembrane region" description="Helical" evidence="1">
    <location>
        <begin position="391"/>
        <end position="414"/>
    </location>
</feature>
<proteinExistence type="predicted"/>
<dbReference type="PANTHER" id="PTHR43849:SF2">
    <property type="entry name" value="BLL3936 PROTEIN"/>
    <property type="match status" value="1"/>
</dbReference>
<evidence type="ECO:0000313" key="4">
    <source>
        <dbReference type="Proteomes" id="UP000320781"/>
    </source>
</evidence>
<feature type="transmembrane region" description="Helical" evidence="1">
    <location>
        <begin position="359"/>
        <end position="385"/>
    </location>
</feature>
<reference evidence="3 4" key="1">
    <citation type="submission" date="2019-03" db="EMBL/GenBank/DDBJ databases">
        <title>Metabolic potential of uncultured bacteria and archaea associated with petroleum seepage in deep-sea sediments.</title>
        <authorList>
            <person name="Dong X."/>
            <person name="Hubert C."/>
        </authorList>
    </citation>
    <scope>NUCLEOTIDE SEQUENCE [LARGE SCALE GENOMIC DNA]</scope>
    <source>
        <strain evidence="3">E44_bin92</strain>
    </source>
</reference>
<dbReference type="Proteomes" id="UP000320781">
    <property type="component" value="Unassembled WGS sequence"/>
</dbReference>
<feature type="transmembrane region" description="Helical" evidence="1">
    <location>
        <begin position="98"/>
        <end position="117"/>
    </location>
</feature>
<dbReference type="PANTHER" id="PTHR43849">
    <property type="entry name" value="BLL3936 PROTEIN"/>
    <property type="match status" value="1"/>
</dbReference>
<feature type="transmembrane region" description="Helical" evidence="1">
    <location>
        <begin position="197"/>
        <end position="220"/>
    </location>
</feature>
<keyword evidence="1" id="KW-0472">Membrane</keyword>
<dbReference type="InterPro" id="IPR010656">
    <property type="entry name" value="DctM"/>
</dbReference>
<evidence type="ECO:0000256" key="1">
    <source>
        <dbReference type="SAM" id="Phobius"/>
    </source>
</evidence>
<feature type="transmembrane region" description="Helical" evidence="1">
    <location>
        <begin position="123"/>
        <end position="144"/>
    </location>
</feature>
<dbReference type="Pfam" id="PF06808">
    <property type="entry name" value="DctM"/>
    <property type="match status" value="1"/>
</dbReference>
<feature type="transmembrane region" description="Helical" evidence="1">
    <location>
        <begin position="642"/>
        <end position="669"/>
    </location>
</feature>
<dbReference type="InterPro" id="IPR011853">
    <property type="entry name" value="TRAP_DctM-Dct_fused"/>
</dbReference>
<feature type="transmembrane region" description="Helical" evidence="1">
    <location>
        <begin position="65"/>
        <end position="86"/>
    </location>
</feature>
<accession>A0A523QLJ7</accession>
<feature type="transmembrane region" description="Helical" evidence="1">
    <location>
        <begin position="582"/>
        <end position="600"/>
    </location>
</feature>
<keyword evidence="1" id="KW-0812">Transmembrane</keyword>
<keyword evidence="1" id="KW-1133">Transmembrane helix</keyword>
<comment type="caution">
    <text evidence="3">The sequence shown here is derived from an EMBL/GenBank/DDBJ whole genome shotgun (WGS) entry which is preliminary data.</text>
</comment>
<name>A0A523QLJ7_UNCAE</name>
<evidence type="ECO:0000259" key="2">
    <source>
        <dbReference type="Pfam" id="PF06808"/>
    </source>
</evidence>
<gene>
    <name evidence="3" type="ORF">E3J95_01595</name>
</gene>
<feature type="transmembrane region" description="Helical" evidence="1">
    <location>
        <begin position="37"/>
        <end position="59"/>
    </location>
</feature>
<protein>
    <submittedName>
        <fullName evidence="3">TRAP transporter permease</fullName>
    </submittedName>
</protein>
<feature type="transmembrane region" description="Helical" evidence="1">
    <location>
        <begin position="516"/>
        <end position="547"/>
    </location>
</feature>
<feature type="domain" description="TRAP C4-dicarboxylate transport system permease DctM subunit" evidence="2">
    <location>
        <begin position="140"/>
        <end position="603"/>
    </location>
</feature>
<sequence>MPFLTLKSSLARIMNSRSKQEKADSGPRREFFVRRELKGLVGMGVAAVAISMSIFQFYTAGISPLTAFLQRSIHLGLGVALAFLYVPLLKRFPKDRLPWYDIVLATLGMGAFAYKVVFYHELVYRVGAPNTVDLIVGVIAIIFILEATRRAIGPALPIVVVGFLLYAFLGPIFPGLLMHKGYSFYRLVNHLYMTQEGIFGIPIGVSSTFVFVFVLFGTVLQRTGAAKYFIDIAFSLMGKYRGGPAKSAVLASGVMGLVSGSSVANAVTTGAFTIPLMKKVGFSPEKAAAVEVAASTNGQLMPPVMGAAAFVMAEFLGIPYVKVIKAAFIPAVLSYIGLMFAVHLEAVKLNLRGLSKSELPRFIATFLSGIHFLIPLGVLLYLLVIKFYTPMTAAFAAVASTIILHIVASTWFGLRGKPNPYVTRQTSPDRPARVPRLVLTDFLDAFEAAAKNMIGIIAACACAGIIIGVTTLTGLGLNVTHIILDLAGNNLYLTLLLTMVAALVLGMGLPTTATYIIVVVLLAPAIVTAGPSIPLIAAHLFIFYFGIVADDTPPVGVAAYAAAGVANSDPFRTCIEGFKLDFRIIILPFIYVFSPQLLLINTTVWEVLLISGMAILGMFALSVAQAGYFVVKASLIERLVMLAAAILLIRPGLYTDVMGLSAFGLVYLWQRMKSQRLKLSLA</sequence>